<dbReference type="PROSITE" id="PS00217">
    <property type="entry name" value="SUGAR_TRANSPORT_2"/>
    <property type="match status" value="1"/>
</dbReference>
<dbReference type="OrthoDB" id="4540492at2759"/>
<dbReference type="NCBIfam" id="TIGR00879">
    <property type="entry name" value="SP"/>
    <property type="match status" value="1"/>
</dbReference>
<evidence type="ECO:0000259" key="8">
    <source>
        <dbReference type="PROSITE" id="PS50850"/>
    </source>
</evidence>
<keyword evidence="2" id="KW-0813">Transport</keyword>
<evidence type="ECO:0000256" key="7">
    <source>
        <dbReference type="SAM" id="Phobius"/>
    </source>
</evidence>
<dbReference type="KEGG" id="lak:106181195"/>
<dbReference type="InterPro" id="IPR005828">
    <property type="entry name" value="MFS_sugar_transport-like"/>
</dbReference>
<dbReference type="InterPro" id="IPR045263">
    <property type="entry name" value="GLUT"/>
</dbReference>
<feature type="compositionally biased region" description="Basic and acidic residues" evidence="6">
    <location>
        <begin position="646"/>
        <end position="662"/>
    </location>
</feature>
<sequence>MPLTLPETLASSTYSLNYKGPVQTVSSAWSIHSAHRSRSHLELRSRTDLSKDEYHKLDEKIDEQASESSGDTWGPGEGRVTVPLVVTAFAAVIGGSFPHGYNTGVLNAPQDLIIQFLNDTYLIRTGNEPGKGMLNFVWSFTVAIYLVGGMFGAFSAGWFADRFGRKKAIIIMYIPTFVAAILFGLCDVAESFEMLIIARFIVGFGCGAGSGLVPMYMTEIAPVNIRGAMGVLHQLALTTGILVSQIFGLRQILGNENWPILLAFVGVPCLISAFILPWFPDSPRYTLIKLKKEKEAQEALQTFRGADHDVSADIEEMRREQKQLQKQPPWSLGKLFRSKMHRMPFMLVSALALAQQLSGINVVFYYSSSVFKDAGIPDDYVQYATLGTGIINVIMTVISVPLMEKSGRRILLLGGMILMLTSAVIITIALNLKDILPWMAYICVICMLLFVIGFAIGLGSIPQFIGAELFKQGPRPAAMSFGGMLNWLANTLVGISYPSMEDAMGPYSFIVFVALLLFFLILIWKFLPETKNKSFAEIAAHFGIKEDEMADAEDNKESVEMLPMHDRVGTRLAATAPANARQNGSHSMPTTHIPQVVIEDEANATNPTIGNPAINVTDDDFQQQPLISKEDSHRSPRKPNIPMDPEVGRPRSGQDVDKEVLA</sequence>
<keyword evidence="9" id="KW-1185">Reference proteome</keyword>
<feature type="transmembrane region" description="Helical" evidence="7">
    <location>
        <begin position="410"/>
        <end position="432"/>
    </location>
</feature>
<feature type="domain" description="Major facilitator superfamily (MFS) profile" evidence="8">
    <location>
        <begin position="88"/>
        <end position="531"/>
    </location>
</feature>
<evidence type="ECO:0000256" key="3">
    <source>
        <dbReference type="ARBA" id="ARBA00022692"/>
    </source>
</evidence>
<dbReference type="GO" id="GO:0016020">
    <property type="term" value="C:membrane"/>
    <property type="evidence" value="ECO:0007669"/>
    <property type="project" value="UniProtKB-SubCell"/>
</dbReference>
<evidence type="ECO:0000313" key="10">
    <source>
        <dbReference type="RefSeq" id="XP_013420969.1"/>
    </source>
</evidence>
<feature type="transmembrane region" description="Helical" evidence="7">
    <location>
        <begin position="136"/>
        <end position="158"/>
    </location>
</feature>
<evidence type="ECO:0000256" key="1">
    <source>
        <dbReference type="ARBA" id="ARBA00004141"/>
    </source>
</evidence>
<feature type="transmembrane region" description="Helical" evidence="7">
    <location>
        <begin position="477"/>
        <end position="497"/>
    </location>
</feature>
<feature type="transmembrane region" description="Helical" evidence="7">
    <location>
        <begin position="196"/>
        <end position="216"/>
    </location>
</feature>
<feature type="transmembrane region" description="Helical" evidence="7">
    <location>
        <begin position="260"/>
        <end position="279"/>
    </location>
</feature>
<organism evidence="9 10">
    <name type="scientific">Lingula anatina</name>
    <name type="common">Brachiopod</name>
    <name type="synonym">Lingula unguis</name>
    <dbReference type="NCBI Taxonomy" id="7574"/>
    <lineage>
        <taxon>Eukaryota</taxon>
        <taxon>Metazoa</taxon>
        <taxon>Spiralia</taxon>
        <taxon>Lophotrochozoa</taxon>
        <taxon>Brachiopoda</taxon>
        <taxon>Linguliformea</taxon>
        <taxon>Lingulata</taxon>
        <taxon>Lingulida</taxon>
        <taxon>Linguloidea</taxon>
        <taxon>Lingulidae</taxon>
        <taxon>Lingula</taxon>
    </lineage>
</organism>
<evidence type="ECO:0000256" key="5">
    <source>
        <dbReference type="ARBA" id="ARBA00023136"/>
    </source>
</evidence>
<dbReference type="Gene3D" id="1.20.1250.20">
    <property type="entry name" value="MFS general substrate transporter like domains"/>
    <property type="match status" value="1"/>
</dbReference>
<dbReference type="PANTHER" id="PTHR23503">
    <property type="entry name" value="SOLUTE CARRIER FAMILY 2"/>
    <property type="match status" value="1"/>
</dbReference>
<feature type="transmembrane region" description="Helical" evidence="7">
    <location>
        <begin position="228"/>
        <end position="248"/>
    </location>
</feature>
<dbReference type="InterPro" id="IPR005829">
    <property type="entry name" value="Sugar_transporter_CS"/>
</dbReference>
<dbReference type="GO" id="GO:0015149">
    <property type="term" value="F:hexose transmembrane transporter activity"/>
    <property type="evidence" value="ECO:0007669"/>
    <property type="project" value="TreeGrafter"/>
</dbReference>
<feature type="transmembrane region" description="Helical" evidence="7">
    <location>
        <begin position="509"/>
        <end position="527"/>
    </location>
</feature>
<feature type="transmembrane region" description="Helical" evidence="7">
    <location>
        <begin position="170"/>
        <end position="190"/>
    </location>
</feature>
<dbReference type="FunFam" id="1.20.1250.20:FF:000029">
    <property type="entry name" value="solute carrier family 2, facilitated glucose transporter member 4"/>
    <property type="match status" value="1"/>
</dbReference>
<accession>A0A1S3KET9</accession>
<dbReference type="InterPro" id="IPR036259">
    <property type="entry name" value="MFS_trans_sf"/>
</dbReference>
<dbReference type="GeneID" id="106181195"/>
<reference evidence="10" key="1">
    <citation type="submission" date="2025-08" db="UniProtKB">
        <authorList>
            <consortium name="RefSeq"/>
        </authorList>
    </citation>
    <scope>IDENTIFICATION</scope>
    <source>
        <tissue evidence="10">Gonads</tissue>
    </source>
</reference>
<dbReference type="SUPFAM" id="SSF103473">
    <property type="entry name" value="MFS general substrate transporter"/>
    <property type="match status" value="1"/>
</dbReference>
<dbReference type="InParanoid" id="A0A1S3KET9"/>
<dbReference type="InterPro" id="IPR003663">
    <property type="entry name" value="Sugar/inositol_transpt"/>
</dbReference>
<feature type="transmembrane region" description="Helical" evidence="7">
    <location>
        <begin position="438"/>
        <end position="465"/>
    </location>
</feature>
<name>A0A1S3KET9_LINAN</name>
<dbReference type="PROSITE" id="PS50850">
    <property type="entry name" value="MFS"/>
    <property type="match status" value="1"/>
</dbReference>
<dbReference type="PANTHER" id="PTHR23503:SF8">
    <property type="entry name" value="FACILITATED GLUCOSE TRANSPORTER PROTEIN 1"/>
    <property type="match status" value="1"/>
</dbReference>
<dbReference type="PRINTS" id="PR00171">
    <property type="entry name" value="SUGRTRNSPORT"/>
</dbReference>
<keyword evidence="10" id="KW-0762">Sugar transport</keyword>
<dbReference type="RefSeq" id="XP_013420969.1">
    <property type="nucleotide sequence ID" value="XM_013565515.1"/>
</dbReference>
<feature type="transmembrane region" description="Helical" evidence="7">
    <location>
        <begin position="380"/>
        <end position="403"/>
    </location>
</feature>
<evidence type="ECO:0000256" key="4">
    <source>
        <dbReference type="ARBA" id="ARBA00022989"/>
    </source>
</evidence>
<evidence type="ECO:0000256" key="2">
    <source>
        <dbReference type="ARBA" id="ARBA00022448"/>
    </source>
</evidence>
<evidence type="ECO:0000313" key="9">
    <source>
        <dbReference type="Proteomes" id="UP000085678"/>
    </source>
</evidence>
<dbReference type="FunCoup" id="A0A1S3KET9">
    <property type="interactions" value="193"/>
</dbReference>
<comment type="subcellular location">
    <subcellularLocation>
        <location evidence="1">Membrane</location>
        <topology evidence="1">Multi-pass membrane protein</topology>
    </subcellularLocation>
</comment>
<keyword evidence="4 7" id="KW-1133">Transmembrane helix</keyword>
<evidence type="ECO:0000256" key="6">
    <source>
        <dbReference type="SAM" id="MobiDB-lite"/>
    </source>
</evidence>
<dbReference type="STRING" id="7574.A0A1S3KET9"/>
<keyword evidence="3 7" id="KW-0812">Transmembrane</keyword>
<gene>
    <name evidence="10" type="primary">LOC106181195</name>
</gene>
<dbReference type="Proteomes" id="UP000085678">
    <property type="component" value="Unplaced"/>
</dbReference>
<feature type="transmembrane region" description="Helical" evidence="7">
    <location>
        <begin position="345"/>
        <end position="368"/>
    </location>
</feature>
<dbReference type="AlphaFoldDB" id="A0A1S3KET9"/>
<keyword evidence="5 7" id="KW-0472">Membrane</keyword>
<feature type="region of interest" description="Disordered" evidence="6">
    <location>
        <begin position="605"/>
        <end position="662"/>
    </location>
</feature>
<dbReference type="InterPro" id="IPR020846">
    <property type="entry name" value="MFS_dom"/>
</dbReference>
<protein>
    <submittedName>
        <fullName evidence="10">Solute carrier family 2, facilitated glucose transporter member 1 isoform X1</fullName>
    </submittedName>
</protein>
<proteinExistence type="predicted"/>
<dbReference type="Pfam" id="PF00083">
    <property type="entry name" value="Sugar_tr"/>
    <property type="match status" value="1"/>
</dbReference>